<dbReference type="InterPro" id="IPR000073">
    <property type="entry name" value="AB_hydrolase_1"/>
</dbReference>
<evidence type="ECO:0000259" key="2">
    <source>
        <dbReference type="Pfam" id="PF00561"/>
    </source>
</evidence>
<feature type="transmembrane region" description="Helical" evidence="1">
    <location>
        <begin position="16"/>
        <end position="34"/>
    </location>
</feature>
<dbReference type="Pfam" id="PF00561">
    <property type="entry name" value="Abhydrolase_1"/>
    <property type="match status" value="1"/>
</dbReference>
<dbReference type="Gramene" id="Zm00001eb021310_T001">
    <property type="protein sequence ID" value="Zm00001eb021310_P001"/>
    <property type="gene ID" value="Zm00001eb021310"/>
</dbReference>
<reference evidence="3" key="2">
    <citation type="submission" date="2019-07" db="EMBL/GenBank/DDBJ databases">
        <authorList>
            <person name="Seetharam A."/>
            <person name="Woodhouse M."/>
            <person name="Cannon E."/>
        </authorList>
    </citation>
    <scope>NUCLEOTIDE SEQUENCE [LARGE SCALE GENOMIC DNA]</scope>
    <source>
        <strain evidence="3">cv. B73</strain>
    </source>
</reference>
<keyword evidence="1" id="KW-0812">Transmembrane</keyword>
<feature type="domain" description="AB hydrolase-1" evidence="2">
    <location>
        <begin position="106"/>
        <end position="204"/>
    </location>
</feature>
<keyword evidence="1" id="KW-1133">Transmembrane helix</keyword>
<evidence type="ECO:0000313" key="3">
    <source>
        <dbReference type="EnsemblPlants" id="Zm00001eb021310_P001"/>
    </source>
</evidence>
<dbReference type="SUPFAM" id="SSF53474">
    <property type="entry name" value="alpha/beta-Hydrolases"/>
    <property type="match status" value="1"/>
</dbReference>
<gene>
    <name evidence="3" type="primary">LOC100281833</name>
</gene>
<name>A0A804LMD3_MAIZE</name>
<dbReference type="Gene3D" id="3.40.50.1820">
    <property type="entry name" value="alpha/beta hydrolase"/>
    <property type="match status" value="1"/>
</dbReference>
<evidence type="ECO:0000256" key="1">
    <source>
        <dbReference type="SAM" id="Phobius"/>
    </source>
</evidence>
<feature type="transmembrane region" description="Helical" evidence="1">
    <location>
        <begin position="41"/>
        <end position="58"/>
    </location>
</feature>
<keyword evidence="1" id="KW-0472">Membrane</keyword>
<dbReference type="EnsemblPlants" id="Zm00001eb021310_T001">
    <property type="protein sequence ID" value="Zm00001eb021310_P001"/>
    <property type="gene ID" value="Zm00001eb021310"/>
</dbReference>
<keyword evidence="4" id="KW-1185">Reference proteome</keyword>
<dbReference type="PANTHER" id="PTHR45763">
    <property type="entry name" value="HYDROLASE, ALPHA/BETA FOLD FAMILY PROTEIN, EXPRESSED-RELATED"/>
    <property type="match status" value="1"/>
</dbReference>
<accession>A0A804LMD3</accession>
<proteinExistence type="evidence at protein level"/>
<reference evidence="4" key="1">
    <citation type="submission" date="2015-12" db="EMBL/GenBank/DDBJ databases">
        <title>Update maize B73 reference genome by single molecule sequencing technologies.</title>
        <authorList>
            <consortium name="Maize Genome Sequencing Project"/>
            <person name="Ware D."/>
        </authorList>
    </citation>
    <scope>NUCLEOTIDE SEQUENCE [LARGE SCALE GENOMIC DNA]</scope>
    <source>
        <strain evidence="4">cv. B73</strain>
    </source>
</reference>
<organism evidence="3 4">
    <name type="scientific">Zea mays</name>
    <name type="common">Maize</name>
    <dbReference type="NCBI Taxonomy" id="4577"/>
    <lineage>
        <taxon>Eukaryota</taxon>
        <taxon>Viridiplantae</taxon>
        <taxon>Streptophyta</taxon>
        <taxon>Embryophyta</taxon>
        <taxon>Tracheophyta</taxon>
        <taxon>Spermatophyta</taxon>
        <taxon>Magnoliopsida</taxon>
        <taxon>Liliopsida</taxon>
        <taxon>Poales</taxon>
        <taxon>Poaceae</taxon>
        <taxon>PACMAD clade</taxon>
        <taxon>Panicoideae</taxon>
        <taxon>Andropogonodae</taxon>
        <taxon>Andropogoneae</taxon>
        <taxon>Tripsacinae</taxon>
        <taxon>Zea</taxon>
    </lineage>
</organism>
<dbReference type="Proteomes" id="UP000007305">
    <property type="component" value="Chromosome 1"/>
</dbReference>
<dbReference type="InterPro" id="IPR029058">
    <property type="entry name" value="AB_hydrolase_fold"/>
</dbReference>
<reference evidence="3" key="3">
    <citation type="submission" date="2021-05" db="UniProtKB">
        <authorList>
            <consortium name="EnsemblPlants"/>
        </authorList>
    </citation>
    <scope>IDENTIFICATION</scope>
    <source>
        <strain evidence="3">cv. B73</strain>
    </source>
</reference>
<dbReference type="AlphaFoldDB" id="A0A804LMD3"/>
<keyword evidence="5" id="KW-1267">Proteomics identification</keyword>
<evidence type="ECO:0000313" key="4">
    <source>
        <dbReference type="Proteomes" id="UP000007305"/>
    </source>
</evidence>
<protein>
    <recommendedName>
        <fullName evidence="2">AB hydrolase-1 domain-containing protein</fullName>
    </recommendedName>
</protein>
<evidence type="ECO:0007829" key="5">
    <source>
        <dbReference type="PeptideAtlas" id="A0A804LMD3"/>
    </source>
</evidence>
<dbReference type="PANTHER" id="PTHR45763:SF7">
    <property type="entry name" value="ALPHA_BETA FOLD FAMILY PROTEIN, PUTATIVE, EXPRESSED-RELATED"/>
    <property type="match status" value="1"/>
</dbReference>
<sequence>MAAGAASTGNWSRATGAMRAAMVLWVCLAYMRGVCEDWSPLRLLVLLVAATLVARWFLNAVRPPPSTPCGTPGGPPVTAPRVRLRDGRYLAYAQSGVSRDRARFKVVYSHGFSGSRMDSPRASQELLEELGVYMVAFDRAGYGESDPDPRRSPESAALDIQDLADALGLGDKFHLVCSSLGSHAGWAAVRYIPHRLAGLAMMAPVINYRWRGLPRGLARQLYGRQPVGDQWSLRVAYYAPWLLHWWMSQPWLPTSTVVDGSAPFPNALDEKNRVMALSNGMFHSVRLASLGCPALVSFSLSPTTMKRTSIFLSCRGRGWRRSRAYRSPSTAT</sequence>